<dbReference type="RefSeq" id="WP_241367359.1">
    <property type="nucleotide sequence ID" value="NZ_JAKZFC010000001.1"/>
</dbReference>
<gene>
    <name evidence="1" type="ORF">LZ480_00430</name>
</gene>
<comment type="caution">
    <text evidence="1">The sequence shown here is derived from an EMBL/GenBank/DDBJ whole genome shotgun (WGS) entry which is preliminary data.</text>
</comment>
<dbReference type="Proteomes" id="UP001316087">
    <property type="component" value="Unassembled WGS sequence"/>
</dbReference>
<keyword evidence="2" id="KW-1185">Reference proteome</keyword>
<evidence type="ECO:0000313" key="1">
    <source>
        <dbReference type="EMBL" id="MCH7320336.1"/>
    </source>
</evidence>
<protein>
    <submittedName>
        <fullName evidence="1">Uncharacterized protein</fullName>
    </submittedName>
</protein>
<evidence type="ECO:0000313" key="2">
    <source>
        <dbReference type="Proteomes" id="UP001316087"/>
    </source>
</evidence>
<organism evidence="1 2">
    <name type="scientific">Solibacillus palustris</name>
    <dbReference type="NCBI Taxonomy" id="2908203"/>
    <lineage>
        <taxon>Bacteria</taxon>
        <taxon>Bacillati</taxon>
        <taxon>Bacillota</taxon>
        <taxon>Bacilli</taxon>
        <taxon>Bacillales</taxon>
        <taxon>Caryophanaceae</taxon>
        <taxon>Solibacillus</taxon>
    </lineage>
</organism>
<name>A0ABS9U7L7_9BACL</name>
<reference evidence="1 2" key="1">
    <citation type="submission" date="2022-03" db="EMBL/GenBank/DDBJ databases">
        <authorList>
            <person name="Jo J.-H."/>
            <person name="Im W.-T."/>
        </authorList>
    </citation>
    <scope>NUCLEOTIDE SEQUENCE [LARGE SCALE GENOMIC DNA]</scope>
    <source>
        <strain evidence="1 2">MA9</strain>
    </source>
</reference>
<proteinExistence type="predicted"/>
<accession>A0ABS9U7L7</accession>
<dbReference type="EMBL" id="JAKZFC010000001">
    <property type="protein sequence ID" value="MCH7320336.1"/>
    <property type="molecule type" value="Genomic_DNA"/>
</dbReference>
<sequence>MKQAALLNSTLETYLLDEDFEFEALELEEKEQVEQRTQYPSGFFSGL</sequence>